<organism evidence="2 3">
    <name type="scientific">Hyaloperonospora arabidopsidis (strain Emoy2)</name>
    <name type="common">Downy mildew agent</name>
    <name type="synonym">Peronospora arabidopsidis</name>
    <dbReference type="NCBI Taxonomy" id="559515"/>
    <lineage>
        <taxon>Eukaryota</taxon>
        <taxon>Sar</taxon>
        <taxon>Stramenopiles</taxon>
        <taxon>Oomycota</taxon>
        <taxon>Peronosporomycetes</taxon>
        <taxon>Peronosporales</taxon>
        <taxon>Peronosporaceae</taxon>
        <taxon>Hyaloperonospora</taxon>
    </lineage>
</organism>
<proteinExistence type="predicted"/>
<dbReference type="InParanoid" id="M4BM20"/>
<dbReference type="VEuPathDB" id="FungiDB:HpaG807455"/>
<feature type="region of interest" description="Disordered" evidence="1">
    <location>
        <begin position="1"/>
        <end position="31"/>
    </location>
</feature>
<dbReference type="HOGENOM" id="CLU_3128317_0_0_1"/>
<keyword evidence="3" id="KW-1185">Reference proteome</keyword>
<evidence type="ECO:0000256" key="1">
    <source>
        <dbReference type="SAM" id="MobiDB-lite"/>
    </source>
</evidence>
<name>M4BM20_HYAAE</name>
<accession>M4BM20</accession>
<evidence type="ECO:0000313" key="2">
    <source>
        <dbReference type="EnsemblProtists" id="HpaP807455"/>
    </source>
</evidence>
<feature type="compositionally biased region" description="Polar residues" evidence="1">
    <location>
        <begin position="18"/>
        <end position="31"/>
    </location>
</feature>
<dbReference type="EMBL" id="JH598405">
    <property type="status" value="NOT_ANNOTATED_CDS"/>
    <property type="molecule type" value="Genomic_DNA"/>
</dbReference>
<reference evidence="3" key="1">
    <citation type="journal article" date="2010" name="Science">
        <title>Signatures of adaptation to obligate biotrophy in the Hyaloperonospora arabidopsidis genome.</title>
        <authorList>
            <person name="Baxter L."/>
            <person name="Tripathy S."/>
            <person name="Ishaque N."/>
            <person name="Boot N."/>
            <person name="Cabral A."/>
            <person name="Kemen E."/>
            <person name="Thines M."/>
            <person name="Ah-Fong A."/>
            <person name="Anderson R."/>
            <person name="Badejoko W."/>
            <person name="Bittner-Eddy P."/>
            <person name="Boore J.L."/>
            <person name="Chibucos M.C."/>
            <person name="Coates M."/>
            <person name="Dehal P."/>
            <person name="Delehaunty K."/>
            <person name="Dong S."/>
            <person name="Downton P."/>
            <person name="Dumas B."/>
            <person name="Fabro G."/>
            <person name="Fronick C."/>
            <person name="Fuerstenberg S.I."/>
            <person name="Fulton L."/>
            <person name="Gaulin E."/>
            <person name="Govers F."/>
            <person name="Hughes L."/>
            <person name="Humphray S."/>
            <person name="Jiang R.H."/>
            <person name="Judelson H."/>
            <person name="Kamoun S."/>
            <person name="Kyung K."/>
            <person name="Meijer H."/>
            <person name="Minx P."/>
            <person name="Morris P."/>
            <person name="Nelson J."/>
            <person name="Phuntumart V."/>
            <person name="Qutob D."/>
            <person name="Rehmany A."/>
            <person name="Rougon-Cardoso A."/>
            <person name="Ryden P."/>
            <person name="Torto-Alalibo T."/>
            <person name="Studholme D."/>
            <person name="Wang Y."/>
            <person name="Win J."/>
            <person name="Wood J."/>
            <person name="Clifton S.W."/>
            <person name="Rogers J."/>
            <person name="Van den Ackerveken G."/>
            <person name="Jones J.D."/>
            <person name="McDowell J.M."/>
            <person name="Beynon J."/>
            <person name="Tyler B.M."/>
        </authorList>
    </citation>
    <scope>NUCLEOTIDE SEQUENCE [LARGE SCALE GENOMIC DNA]</scope>
    <source>
        <strain evidence="3">Emoy2</strain>
    </source>
</reference>
<sequence>MGLGQQKENKKEPYGSHSPLSPTTQRSNASWGQQHVYCVTSYCCFRRAKG</sequence>
<dbReference type="AlphaFoldDB" id="M4BM20"/>
<dbReference type="EnsemblProtists" id="HpaT807455">
    <property type="protein sequence ID" value="HpaP807455"/>
    <property type="gene ID" value="HpaG807455"/>
</dbReference>
<protein>
    <submittedName>
        <fullName evidence="2">Uncharacterized protein</fullName>
    </submittedName>
</protein>
<evidence type="ECO:0000313" key="3">
    <source>
        <dbReference type="Proteomes" id="UP000011713"/>
    </source>
</evidence>
<reference evidence="2" key="2">
    <citation type="submission" date="2015-06" db="UniProtKB">
        <authorList>
            <consortium name="EnsemblProtists"/>
        </authorList>
    </citation>
    <scope>IDENTIFICATION</scope>
    <source>
        <strain evidence="2">Emoy2</strain>
    </source>
</reference>
<dbReference type="Proteomes" id="UP000011713">
    <property type="component" value="Unassembled WGS sequence"/>
</dbReference>